<proteinExistence type="predicted"/>
<evidence type="ECO:0000256" key="2">
    <source>
        <dbReference type="ARBA" id="ARBA00023315"/>
    </source>
</evidence>
<accession>A0A1C0Y747</accession>
<dbReference type="STRING" id="33978.A6M13_06300"/>
<dbReference type="Proteomes" id="UP000093199">
    <property type="component" value="Unassembled WGS sequence"/>
</dbReference>
<dbReference type="PROSITE" id="PS51186">
    <property type="entry name" value="GNAT"/>
    <property type="match status" value="1"/>
</dbReference>
<dbReference type="Gene3D" id="3.40.630.30">
    <property type="match status" value="1"/>
</dbReference>
<keyword evidence="2" id="KW-0012">Acyltransferase</keyword>
<dbReference type="PANTHER" id="PTHR42919">
    <property type="entry name" value="N-ALPHA-ACETYLTRANSFERASE"/>
    <property type="match status" value="1"/>
</dbReference>
<keyword evidence="1" id="KW-0808">Transferase</keyword>
<dbReference type="InterPro" id="IPR000182">
    <property type="entry name" value="GNAT_dom"/>
</dbReference>
<evidence type="ECO:0000313" key="4">
    <source>
        <dbReference type="EMBL" id="OCS83009.1"/>
    </source>
</evidence>
<evidence type="ECO:0000256" key="1">
    <source>
        <dbReference type="ARBA" id="ARBA00022679"/>
    </source>
</evidence>
<organism evidence="4 5">
    <name type="scientific">Caryophanon tenue</name>
    <dbReference type="NCBI Taxonomy" id="33978"/>
    <lineage>
        <taxon>Bacteria</taxon>
        <taxon>Bacillati</taxon>
        <taxon>Bacillota</taxon>
        <taxon>Bacilli</taxon>
        <taxon>Bacillales</taxon>
        <taxon>Caryophanaceae</taxon>
        <taxon>Caryophanon</taxon>
    </lineage>
</organism>
<feature type="domain" description="N-acetyltransferase" evidence="3">
    <location>
        <begin position="13"/>
        <end position="154"/>
    </location>
</feature>
<dbReference type="PANTHER" id="PTHR42919:SF8">
    <property type="entry name" value="N-ALPHA-ACETYLTRANSFERASE 50"/>
    <property type="match status" value="1"/>
</dbReference>
<dbReference type="AlphaFoldDB" id="A0A1C0Y747"/>
<name>A0A1C0Y747_9BACL</name>
<dbReference type="InterPro" id="IPR051556">
    <property type="entry name" value="N-term/lysine_N-AcTrnsfr"/>
</dbReference>
<dbReference type="RefSeq" id="WP_066547919.1">
    <property type="nucleotide sequence ID" value="NZ_MASJ01000039.1"/>
</dbReference>
<protein>
    <recommendedName>
        <fullName evidence="3">N-acetyltransferase domain-containing protein</fullName>
    </recommendedName>
</protein>
<evidence type="ECO:0000313" key="5">
    <source>
        <dbReference type="Proteomes" id="UP000093199"/>
    </source>
</evidence>
<dbReference type="InterPro" id="IPR016181">
    <property type="entry name" value="Acyl_CoA_acyltransferase"/>
</dbReference>
<evidence type="ECO:0000259" key="3">
    <source>
        <dbReference type="PROSITE" id="PS51186"/>
    </source>
</evidence>
<gene>
    <name evidence="4" type="ORF">A6M13_06300</name>
</gene>
<dbReference type="GO" id="GO:0016747">
    <property type="term" value="F:acyltransferase activity, transferring groups other than amino-acyl groups"/>
    <property type="evidence" value="ECO:0007669"/>
    <property type="project" value="InterPro"/>
</dbReference>
<keyword evidence="5" id="KW-1185">Reference proteome</keyword>
<sequence length="154" mass="18356">MQITQTTDAKLIAQMHRIFHDSHVELHPTIFKPFDEVAMTSAFQALVNEPQHSFYILQHDEQAIGYAWVEWREQRETPFKFGETTMYIHQISIEDPYRGQGNGKLLLDYVTDIAKSRSVSRIELDYWLTNFGAKYFYRKHDFIPYNERVYKELS</sequence>
<dbReference type="Pfam" id="PF00583">
    <property type="entry name" value="Acetyltransf_1"/>
    <property type="match status" value="1"/>
</dbReference>
<reference evidence="4 5" key="1">
    <citation type="submission" date="2016-07" db="EMBL/GenBank/DDBJ databases">
        <title>Caryophanon tenue genome sequencing.</title>
        <authorList>
            <person name="Verma A."/>
            <person name="Pal Y."/>
            <person name="Krishnamurthi S."/>
        </authorList>
    </citation>
    <scope>NUCLEOTIDE SEQUENCE [LARGE SCALE GENOMIC DNA]</scope>
    <source>
        <strain evidence="4 5">DSM 14152</strain>
    </source>
</reference>
<dbReference type="EMBL" id="MASJ01000039">
    <property type="protein sequence ID" value="OCS83009.1"/>
    <property type="molecule type" value="Genomic_DNA"/>
</dbReference>
<dbReference type="SUPFAM" id="SSF55729">
    <property type="entry name" value="Acyl-CoA N-acyltransferases (Nat)"/>
    <property type="match status" value="1"/>
</dbReference>
<dbReference type="CDD" id="cd04301">
    <property type="entry name" value="NAT_SF"/>
    <property type="match status" value="1"/>
</dbReference>
<dbReference type="OrthoDB" id="360261at2"/>
<comment type="caution">
    <text evidence="4">The sequence shown here is derived from an EMBL/GenBank/DDBJ whole genome shotgun (WGS) entry which is preliminary data.</text>
</comment>